<proteinExistence type="predicted"/>
<reference evidence="2 3" key="1">
    <citation type="journal article" date="2025" name="Microbiol. Resour. Announc.">
        <title>Draft genome sequences for Neonectria magnoliae and Neonectria punicea, canker pathogens of Liriodendron tulipifera and Acer saccharum in West Virginia.</title>
        <authorList>
            <person name="Petronek H.M."/>
            <person name="Kasson M.T."/>
            <person name="Metheny A.M."/>
            <person name="Stauder C.M."/>
            <person name="Lovett B."/>
            <person name="Lynch S.C."/>
            <person name="Garnas J.R."/>
            <person name="Kasson L.R."/>
            <person name="Stajich J.E."/>
        </authorList>
    </citation>
    <scope>NUCLEOTIDE SEQUENCE [LARGE SCALE GENOMIC DNA]</scope>
    <source>
        <strain evidence="2 3">NRRL 64651</strain>
    </source>
</reference>
<feature type="region of interest" description="Disordered" evidence="1">
    <location>
        <begin position="28"/>
        <end position="101"/>
    </location>
</feature>
<gene>
    <name evidence="2" type="ORF">QQZ08_006434</name>
</gene>
<accession>A0ABR1I242</accession>
<dbReference type="EMBL" id="JAZAVK010000058">
    <property type="protein sequence ID" value="KAK7427007.1"/>
    <property type="molecule type" value="Genomic_DNA"/>
</dbReference>
<feature type="compositionally biased region" description="Basic and acidic residues" evidence="1">
    <location>
        <begin position="88"/>
        <end position="101"/>
    </location>
</feature>
<organism evidence="2 3">
    <name type="scientific">Neonectria magnoliae</name>
    <dbReference type="NCBI Taxonomy" id="2732573"/>
    <lineage>
        <taxon>Eukaryota</taxon>
        <taxon>Fungi</taxon>
        <taxon>Dikarya</taxon>
        <taxon>Ascomycota</taxon>
        <taxon>Pezizomycotina</taxon>
        <taxon>Sordariomycetes</taxon>
        <taxon>Hypocreomycetidae</taxon>
        <taxon>Hypocreales</taxon>
        <taxon>Nectriaceae</taxon>
        <taxon>Neonectria</taxon>
    </lineage>
</organism>
<dbReference type="Proteomes" id="UP001498421">
    <property type="component" value="Unassembled WGS sequence"/>
</dbReference>
<protein>
    <submittedName>
        <fullName evidence="2">Uncharacterized protein</fullName>
    </submittedName>
</protein>
<comment type="caution">
    <text evidence="2">The sequence shown here is derived from an EMBL/GenBank/DDBJ whole genome shotgun (WGS) entry which is preliminary data.</text>
</comment>
<keyword evidence="3" id="KW-1185">Reference proteome</keyword>
<evidence type="ECO:0000313" key="3">
    <source>
        <dbReference type="Proteomes" id="UP001498421"/>
    </source>
</evidence>
<name>A0ABR1I242_9HYPO</name>
<evidence type="ECO:0000256" key="1">
    <source>
        <dbReference type="SAM" id="MobiDB-lite"/>
    </source>
</evidence>
<sequence>MPQTRAASALRRQKSQDSDFTFLSRLSNLNPPVPFSVPACRGDIAASPRRGTRNTSGLRAPWPSSRRWNPRYDVPGNSTDGDQNAIARDAKPEDDVGTKAASKLREEARSMSYGRNRRDMDTYGTGIGNDSLGVDEAEEFSNLRHWLETLSELYMNELDNRARWDPRWLNVTRRERFEGMESTAVSVVD</sequence>
<evidence type="ECO:0000313" key="2">
    <source>
        <dbReference type="EMBL" id="KAK7427007.1"/>
    </source>
</evidence>